<dbReference type="PANTHER" id="PTHR30373">
    <property type="entry name" value="UPF0603 PROTEIN YGCG"/>
    <property type="match status" value="1"/>
</dbReference>
<dbReference type="EMBL" id="JAQQAL010000024">
    <property type="protein sequence ID" value="MDC7227361.1"/>
    <property type="molecule type" value="Genomic_DNA"/>
</dbReference>
<keyword evidence="1" id="KW-0472">Membrane</keyword>
<sequence length="224" mass="24674">MADIKFSDEEIKRINKAAAHVESVSSGEVLTAVIRESSNYAAAELLFSVIGGFIYYLIALGFHSGIESAVSKMFWLPQAWHITAFYGASTIVIIGLIYILTNIPGFDRMIVPKPIIARSVHRRALVHFTESGAVNTRDRTGILFFISMRERRVEIIADEGINAKVQPGDWEDILNNLLAAIKEGKAAEGLEKAVLDCAEILGEHFPVKGDDTNELPDGIVFLED</sequence>
<keyword evidence="1" id="KW-1133">Transmembrane helix</keyword>
<evidence type="ECO:0000256" key="1">
    <source>
        <dbReference type="SAM" id="Phobius"/>
    </source>
</evidence>
<dbReference type="Pfam" id="PF04536">
    <property type="entry name" value="TPM_phosphatase"/>
    <property type="match status" value="1"/>
</dbReference>
<organism evidence="3 4">
    <name type="scientific">Candidatus Thalassospirochaeta sargassi</name>
    <dbReference type="NCBI Taxonomy" id="3119039"/>
    <lineage>
        <taxon>Bacteria</taxon>
        <taxon>Pseudomonadati</taxon>
        <taxon>Spirochaetota</taxon>
        <taxon>Spirochaetia</taxon>
        <taxon>Spirochaetales</taxon>
        <taxon>Spirochaetaceae</taxon>
        <taxon>Candidatus Thalassospirochaeta</taxon>
    </lineage>
</organism>
<feature type="transmembrane region" description="Helical" evidence="1">
    <location>
        <begin position="78"/>
        <end position="100"/>
    </location>
</feature>
<dbReference type="Proteomes" id="UP001221217">
    <property type="component" value="Unassembled WGS sequence"/>
</dbReference>
<evidence type="ECO:0000313" key="3">
    <source>
        <dbReference type="EMBL" id="MDC7227361.1"/>
    </source>
</evidence>
<feature type="domain" description="TPM" evidence="2">
    <location>
        <begin position="124"/>
        <end position="197"/>
    </location>
</feature>
<feature type="transmembrane region" description="Helical" evidence="1">
    <location>
        <begin position="45"/>
        <end position="66"/>
    </location>
</feature>
<comment type="caution">
    <text evidence="3">The sequence shown here is derived from an EMBL/GenBank/DDBJ whole genome shotgun (WGS) entry which is preliminary data.</text>
</comment>
<accession>A0AAJ1IJM1</accession>
<dbReference type="Gene3D" id="3.10.310.50">
    <property type="match status" value="1"/>
</dbReference>
<dbReference type="InterPro" id="IPR007621">
    <property type="entry name" value="TPM_dom"/>
</dbReference>
<gene>
    <name evidence="3" type="ORF">PQJ61_11420</name>
</gene>
<evidence type="ECO:0000313" key="4">
    <source>
        <dbReference type="Proteomes" id="UP001221217"/>
    </source>
</evidence>
<reference evidence="3 4" key="1">
    <citation type="submission" date="2022-12" db="EMBL/GenBank/DDBJ databases">
        <title>Metagenome assembled genome from gulf of manar.</title>
        <authorList>
            <person name="Kohli P."/>
            <person name="Pk S."/>
            <person name="Venkata Ramana C."/>
            <person name="Sasikala C."/>
        </authorList>
    </citation>
    <scope>NUCLEOTIDE SEQUENCE [LARGE SCALE GENOMIC DNA]</scope>
    <source>
        <strain evidence="3">JB008</strain>
    </source>
</reference>
<dbReference type="AlphaFoldDB" id="A0AAJ1IJM1"/>
<keyword evidence="1" id="KW-0812">Transmembrane</keyword>
<name>A0AAJ1IJM1_9SPIO</name>
<proteinExistence type="predicted"/>
<evidence type="ECO:0000259" key="2">
    <source>
        <dbReference type="Pfam" id="PF04536"/>
    </source>
</evidence>
<dbReference type="PANTHER" id="PTHR30373:SF8">
    <property type="entry name" value="BLL7265 PROTEIN"/>
    <property type="match status" value="1"/>
</dbReference>
<protein>
    <submittedName>
        <fullName evidence="3">TPM domain-containing protein</fullName>
    </submittedName>
</protein>